<name>A0ACC1I0A8_9FUNG</name>
<organism evidence="1 2">
    <name type="scientific">Kickxella alabastrina</name>
    <dbReference type="NCBI Taxonomy" id="61397"/>
    <lineage>
        <taxon>Eukaryota</taxon>
        <taxon>Fungi</taxon>
        <taxon>Fungi incertae sedis</taxon>
        <taxon>Zoopagomycota</taxon>
        <taxon>Kickxellomycotina</taxon>
        <taxon>Kickxellomycetes</taxon>
        <taxon>Kickxellales</taxon>
        <taxon>Kickxellaceae</taxon>
        <taxon>Kickxella</taxon>
    </lineage>
</organism>
<accession>A0ACC1I0A8</accession>
<evidence type="ECO:0000313" key="2">
    <source>
        <dbReference type="Proteomes" id="UP001150581"/>
    </source>
</evidence>
<gene>
    <name evidence="1" type="ORF">LPJ66_011047</name>
</gene>
<dbReference type="Proteomes" id="UP001150581">
    <property type="component" value="Unassembled WGS sequence"/>
</dbReference>
<reference evidence="1" key="1">
    <citation type="submission" date="2022-07" db="EMBL/GenBank/DDBJ databases">
        <title>Phylogenomic reconstructions and comparative analyses of Kickxellomycotina fungi.</title>
        <authorList>
            <person name="Reynolds N.K."/>
            <person name="Stajich J.E."/>
            <person name="Barry K."/>
            <person name="Grigoriev I.V."/>
            <person name="Crous P."/>
            <person name="Smith M.E."/>
        </authorList>
    </citation>
    <scope>NUCLEOTIDE SEQUENCE</scope>
    <source>
        <strain evidence="1">Benny 63K</strain>
    </source>
</reference>
<protein>
    <submittedName>
        <fullName evidence="1">Uncharacterized protein</fullName>
    </submittedName>
</protein>
<comment type="caution">
    <text evidence="1">The sequence shown here is derived from an EMBL/GenBank/DDBJ whole genome shotgun (WGS) entry which is preliminary data.</text>
</comment>
<proteinExistence type="predicted"/>
<sequence length="108" mass="11346">NATSDTWIVFGEARMDNFGRPSNSSYQRAMRTAPAAAAEAVSAPAPVAAPEAEVEVAAKTEESADESGVDSKDIELVIAQANCTRAEAVKFLKNNNNDLISAIMEATS</sequence>
<keyword evidence="2" id="KW-1185">Reference proteome</keyword>
<feature type="non-terminal residue" evidence="1">
    <location>
        <position position="1"/>
    </location>
</feature>
<dbReference type="EMBL" id="JANBPG010003156">
    <property type="protein sequence ID" value="KAJ1883293.1"/>
    <property type="molecule type" value="Genomic_DNA"/>
</dbReference>
<evidence type="ECO:0000313" key="1">
    <source>
        <dbReference type="EMBL" id="KAJ1883293.1"/>
    </source>
</evidence>